<gene>
    <name evidence="2" type="ORF">ITX44_17900</name>
</gene>
<organism evidence="2 3">
    <name type="scientific">Actinacidiphila acididurans</name>
    <dbReference type="NCBI Taxonomy" id="2784346"/>
    <lineage>
        <taxon>Bacteria</taxon>
        <taxon>Bacillati</taxon>
        <taxon>Actinomycetota</taxon>
        <taxon>Actinomycetes</taxon>
        <taxon>Kitasatosporales</taxon>
        <taxon>Streptomycetaceae</taxon>
        <taxon>Actinacidiphila</taxon>
    </lineage>
</organism>
<accession>A0ABS2TWQ3</accession>
<keyword evidence="3" id="KW-1185">Reference proteome</keyword>
<dbReference type="EMBL" id="JADKYB010000009">
    <property type="protein sequence ID" value="MBM9506393.1"/>
    <property type="molecule type" value="Genomic_DNA"/>
</dbReference>
<evidence type="ECO:0000313" key="2">
    <source>
        <dbReference type="EMBL" id="MBM9506393.1"/>
    </source>
</evidence>
<comment type="caution">
    <text evidence="2">The sequence shown here is derived from an EMBL/GenBank/DDBJ whole genome shotgun (WGS) entry which is preliminary data.</text>
</comment>
<evidence type="ECO:0000313" key="3">
    <source>
        <dbReference type="Proteomes" id="UP000749040"/>
    </source>
</evidence>
<evidence type="ECO:0000256" key="1">
    <source>
        <dbReference type="SAM" id="MobiDB-lite"/>
    </source>
</evidence>
<reference evidence="2 3" key="1">
    <citation type="submission" date="2021-01" db="EMBL/GenBank/DDBJ databases">
        <title>Streptomyces acididurans sp. nov., isolated from a peat swamp forest soil.</title>
        <authorList>
            <person name="Chantavorakit T."/>
            <person name="Duangmal K."/>
        </authorList>
    </citation>
    <scope>NUCLEOTIDE SEQUENCE [LARGE SCALE GENOMIC DNA]</scope>
    <source>
        <strain evidence="2 3">KK5PA1</strain>
    </source>
</reference>
<dbReference type="RefSeq" id="WP_205358273.1">
    <property type="nucleotide sequence ID" value="NZ_JADKYB010000009.1"/>
</dbReference>
<sequence length="53" mass="5523">MRDQAAACAERVCRPSLTAATTARAGRSGTSRTTITDPPLSAVTHLGRCLLLP</sequence>
<feature type="region of interest" description="Disordered" evidence="1">
    <location>
        <begin position="20"/>
        <end position="39"/>
    </location>
</feature>
<name>A0ABS2TWQ3_9ACTN</name>
<protein>
    <submittedName>
        <fullName evidence="2">Uncharacterized protein</fullName>
    </submittedName>
</protein>
<feature type="compositionally biased region" description="Low complexity" evidence="1">
    <location>
        <begin position="20"/>
        <end position="34"/>
    </location>
</feature>
<dbReference type="Proteomes" id="UP000749040">
    <property type="component" value="Unassembled WGS sequence"/>
</dbReference>
<proteinExistence type="predicted"/>